<name>A0A8J7V2R2_9PROT</name>
<evidence type="ECO:0000256" key="7">
    <source>
        <dbReference type="ARBA" id="ARBA00023125"/>
    </source>
</evidence>
<keyword evidence="1 10" id="KW-0540">Nuclease</keyword>
<dbReference type="Gene3D" id="3.100.10.20">
    <property type="entry name" value="CRISPR-associated endonuclease Cas1, N-terminal domain"/>
    <property type="match status" value="1"/>
</dbReference>
<dbReference type="HAMAP" id="MF_01470">
    <property type="entry name" value="Cas1"/>
    <property type="match status" value="1"/>
</dbReference>
<evidence type="ECO:0000256" key="6">
    <source>
        <dbReference type="ARBA" id="ARBA00023118"/>
    </source>
</evidence>
<dbReference type="Gene3D" id="1.20.120.920">
    <property type="entry name" value="CRISPR-associated endonuclease Cas1, C-terminal domain"/>
    <property type="match status" value="1"/>
</dbReference>
<dbReference type="Pfam" id="PF01867">
    <property type="entry name" value="Cas_Cas1"/>
    <property type="match status" value="1"/>
</dbReference>
<dbReference type="NCBIfam" id="TIGR00287">
    <property type="entry name" value="cas1"/>
    <property type="match status" value="1"/>
</dbReference>
<keyword evidence="4 10" id="KW-0378">Hydrolase</keyword>
<dbReference type="RefSeq" id="WP_210682009.1">
    <property type="nucleotide sequence ID" value="NZ_JAGMWN010000004.1"/>
</dbReference>
<evidence type="ECO:0000256" key="8">
    <source>
        <dbReference type="ARBA" id="ARBA00023211"/>
    </source>
</evidence>
<dbReference type="InterPro" id="IPR002729">
    <property type="entry name" value="CRISPR-assoc_Cas1"/>
</dbReference>
<evidence type="ECO:0000313" key="12">
    <source>
        <dbReference type="Proteomes" id="UP000672602"/>
    </source>
</evidence>
<dbReference type="InterPro" id="IPR050646">
    <property type="entry name" value="Cas1"/>
</dbReference>
<evidence type="ECO:0000256" key="3">
    <source>
        <dbReference type="ARBA" id="ARBA00022759"/>
    </source>
</evidence>
<proteinExistence type="inferred from homology"/>
<dbReference type="PANTHER" id="PTHR34353">
    <property type="entry name" value="CRISPR-ASSOCIATED ENDONUCLEASE CAS1 1"/>
    <property type="match status" value="1"/>
</dbReference>
<dbReference type="NCBIfam" id="TIGR03639">
    <property type="entry name" value="cas1_NMENI"/>
    <property type="match status" value="1"/>
</dbReference>
<evidence type="ECO:0000256" key="4">
    <source>
        <dbReference type="ARBA" id="ARBA00022801"/>
    </source>
</evidence>
<comment type="similarity">
    <text evidence="10">Belongs to the CRISPR-associated endonuclease Cas1 family.</text>
</comment>
<keyword evidence="3 10" id="KW-0255">Endonuclease</keyword>
<dbReference type="InterPro" id="IPR042211">
    <property type="entry name" value="CRISPR-assoc_Cas1_N"/>
</dbReference>
<dbReference type="AlphaFoldDB" id="A0A8J7V2R2"/>
<dbReference type="GO" id="GO:0051607">
    <property type="term" value="P:defense response to virus"/>
    <property type="evidence" value="ECO:0007669"/>
    <property type="project" value="UniProtKB-UniRule"/>
</dbReference>
<feature type="binding site" evidence="10">
    <location>
        <position position="220"/>
    </location>
    <ligand>
        <name>Mn(2+)</name>
        <dbReference type="ChEBI" id="CHEBI:29035"/>
    </ligand>
</feature>
<dbReference type="PANTHER" id="PTHR34353:SF2">
    <property type="entry name" value="CRISPR-ASSOCIATED ENDONUCLEASE CAS1 1"/>
    <property type="match status" value="1"/>
</dbReference>
<dbReference type="GO" id="GO:0046872">
    <property type="term" value="F:metal ion binding"/>
    <property type="evidence" value="ECO:0007669"/>
    <property type="project" value="UniProtKB-UniRule"/>
</dbReference>
<keyword evidence="7 10" id="KW-0238">DNA-binding</keyword>
<dbReference type="Proteomes" id="UP000672602">
    <property type="component" value="Unassembled WGS sequence"/>
</dbReference>
<evidence type="ECO:0000256" key="5">
    <source>
        <dbReference type="ARBA" id="ARBA00022842"/>
    </source>
</evidence>
<evidence type="ECO:0000256" key="2">
    <source>
        <dbReference type="ARBA" id="ARBA00022723"/>
    </source>
</evidence>
<evidence type="ECO:0000256" key="1">
    <source>
        <dbReference type="ARBA" id="ARBA00022722"/>
    </source>
</evidence>
<dbReference type="GO" id="GO:0003677">
    <property type="term" value="F:DNA binding"/>
    <property type="evidence" value="ECO:0007669"/>
    <property type="project" value="UniProtKB-KW"/>
</dbReference>
<keyword evidence="2 10" id="KW-0479">Metal-binding</keyword>
<dbReference type="GO" id="GO:0004520">
    <property type="term" value="F:DNA endonuclease activity"/>
    <property type="evidence" value="ECO:0007669"/>
    <property type="project" value="InterPro"/>
</dbReference>
<comment type="subunit">
    <text evidence="9 10">Homodimer, forms a heterotetramer with a Cas2 homodimer.</text>
</comment>
<accession>A0A8J7V2R2</accession>
<dbReference type="GO" id="GO:0043571">
    <property type="term" value="P:maintenance of CRISPR repeat elements"/>
    <property type="evidence" value="ECO:0007669"/>
    <property type="project" value="UniProtKB-UniRule"/>
</dbReference>
<comment type="function">
    <text evidence="10">CRISPR (clustered regularly interspaced short palindromic repeat), is an adaptive immune system that provides protection against mobile genetic elements (viruses, transposable elements and conjugative plasmids). CRISPR clusters contain spacers, sequences complementary to antecedent mobile elements, and target invading nucleic acids. CRISPR clusters are transcribed and processed into CRISPR RNA (crRNA). Acts as a dsDNA endonuclease. Involved in the integration of spacer DNA into the CRISPR cassette.</text>
</comment>
<evidence type="ECO:0000256" key="10">
    <source>
        <dbReference type="HAMAP-Rule" id="MF_01470"/>
    </source>
</evidence>
<keyword evidence="6 10" id="KW-0051">Antiviral defense</keyword>
<evidence type="ECO:0000313" key="11">
    <source>
        <dbReference type="EMBL" id="MBP5857426.1"/>
    </source>
</evidence>
<organism evidence="11 12">
    <name type="scientific">Marivibrio halodurans</name>
    <dbReference type="NCBI Taxonomy" id="2039722"/>
    <lineage>
        <taxon>Bacteria</taxon>
        <taxon>Pseudomonadati</taxon>
        <taxon>Pseudomonadota</taxon>
        <taxon>Alphaproteobacteria</taxon>
        <taxon>Rhodospirillales</taxon>
        <taxon>Rhodospirillaceae</taxon>
        <taxon>Marivibrio</taxon>
    </lineage>
</organism>
<comment type="caution">
    <text evidence="11">The sequence shown here is derived from an EMBL/GenBank/DDBJ whole genome shotgun (WGS) entry which is preliminary data.</text>
</comment>
<protein>
    <recommendedName>
        <fullName evidence="10">CRISPR-associated endonuclease Cas1</fullName>
        <ecNumber evidence="10">3.1.-.-</ecNumber>
    </recommendedName>
</protein>
<dbReference type="InterPro" id="IPR042206">
    <property type="entry name" value="CRISPR-assoc_Cas1_C"/>
</dbReference>
<dbReference type="EMBL" id="JAGMWN010000004">
    <property type="protein sequence ID" value="MBP5857426.1"/>
    <property type="molecule type" value="Genomic_DNA"/>
</dbReference>
<sequence length="316" mass="33612">MWRILDIAQPGRTLSLEREAVKVSTDGAEIARIPIRDVAALLVHGRGTMLTLNLADALATAGAPVVLCGANHAASSVLLPVAGHFEHAGRLHAQAAASLPMRKRLWAELVREKVRAQAGALGGGVGADAARLAKLAQSVRSGDPQNIEAQAARLYWPRLMGADFRRDREAEGPNAALNYGYAVLRAAMSRQVVASGLSPALGLHHRSRLNPFQLVDDLMEPFRPLVDRTVADAPERFGEALTPEAKATLASVVDLPLEADEGLIPATRAMERLCASLCAVFQGEGKRLWRPRSWRAARHGAFDFSGDAPGGGGADA</sequence>
<comment type="cofactor">
    <cofactor evidence="10">
        <name>Mg(2+)</name>
        <dbReference type="ChEBI" id="CHEBI:18420"/>
    </cofactor>
    <cofactor evidence="10">
        <name>Mn(2+)</name>
        <dbReference type="ChEBI" id="CHEBI:29035"/>
    </cofactor>
</comment>
<dbReference type="EC" id="3.1.-.-" evidence="10"/>
<evidence type="ECO:0000256" key="9">
    <source>
        <dbReference type="ARBA" id="ARBA00038592"/>
    </source>
</evidence>
<feature type="binding site" evidence="10">
    <location>
        <position position="205"/>
    </location>
    <ligand>
        <name>Mn(2+)</name>
        <dbReference type="ChEBI" id="CHEBI:29035"/>
    </ligand>
</feature>
<keyword evidence="8 10" id="KW-0464">Manganese</keyword>
<feature type="binding site" evidence="10">
    <location>
        <position position="148"/>
    </location>
    <ligand>
        <name>Mn(2+)</name>
        <dbReference type="ChEBI" id="CHEBI:29035"/>
    </ligand>
</feature>
<gene>
    <name evidence="10 11" type="primary">cas1</name>
    <name evidence="11" type="ORF">KAJ83_10440</name>
</gene>
<dbReference type="GO" id="GO:0016787">
    <property type="term" value="F:hydrolase activity"/>
    <property type="evidence" value="ECO:0007669"/>
    <property type="project" value="UniProtKB-KW"/>
</dbReference>
<keyword evidence="12" id="KW-1185">Reference proteome</keyword>
<reference evidence="11" key="1">
    <citation type="submission" date="2021-04" db="EMBL/GenBank/DDBJ databases">
        <authorList>
            <person name="Zhang D.-C."/>
        </authorList>
    </citation>
    <scope>NUCLEOTIDE SEQUENCE</scope>
    <source>
        <strain evidence="11">CGMCC 1.15697</strain>
    </source>
</reference>
<dbReference type="InterPro" id="IPR019855">
    <property type="entry name" value="CRISPR-assoc_Cas1_NMENI"/>
</dbReference>
<keyword evidence="5 10" id="KW-0460">Magnesium</keyword>